<comment type="caution">
    <text evidence="3">The sequence shown here is derived from an EMBL/GenBank/DDBJ whole genome shotgun (WGS) entry which is preliminary data.</text>
</comment>
<keyword evidence="2" id="KW-0812">Transmembrane</keyword>
<feature type="transmembrane region" description="Helical" evidence="2">
    <location>
        <begin position="108"/>
        <end position="131"/>
    </location>
</feature>
<keyword evidence="2" id="KW-1133">Transmembrane helix</keyword>
<feature type="transmembrane region" description="Helical" evidence="2">
    <location>
        <begin position="28"/>
        <end position="47"/>
    </location>
</feature>
<name>A0A5B7DKB1_PORTR</name>
<gene>
    <name evidence="3" type="ORF">E2C01_015049</name>
</gene>
<accession>A0A5B7DKB1</accession>
<dbReference type="Proteomes" id="UP000324222">
    <property type="component" value="Unassembled WGS sequence"/>
</dbReference>
<reference evidence="3 4" key="1">
    <citation type="submission" date="2019-05" db="EMBL/GenBank/DDBJ databases">
        <title>Another draft genome of Portunus trituberculatus and its Hox gene families provides insights of decapod evolution.</title>
        <authorList>
            <person name="Jeong J.-H."/>
            <person name="Song I."/>
            <person name="Kim S."/>
            <person name="Choi T."/>
            <person name="Kim D."/>
            <person name="Ryu S."/>
            <person name="Kim W."/>
        </authorList>
    </citation>
    <scope>NUCLEOTIDE SEQUENCE [LARGE SCALE GENOMIC DNA]</scope>
    <source>
        <tissue evidence="3">Muscle</tissue>
    </source>
</reference>
<protein>
    <submittedName>
        <fullName evidence="3">Uncharacterized protein</fullName>
    </submittedName>
</protein>
<evidence type="ECO:0000313" key="3">
    <source>
        <dbReference type="EMBL" id="MPC22042.1"/>
    </source>
</evidence>
<organism evidence="3 4">
    <name type="scientific">Portunus trituberculatus</name>
    <name type="common">Swimming crab</name>
    <name type="synonym">Neptunus trituberculatus</name>
    <dbReference type="NCBI Taxonomy" id="210409"/>
    <lineage>
        <taxon>Eukaryota</taxon>
        <taxon>Metazoa</taxon>
        <taxon>Ecdysozoa</taxon>
        <taxon>Arthropoda</taxon>
        <taxon>Crustacea</taxon>
        <taxon>Multicrustacea</taxon>
        <taxon>Malacostraca</taxon>
        <taxon>Eumalacostraca</taxon>
        <taxon>Eucarida</taxon>
        <taxon>Decapoda</taxon>
        <taxon>Pleocyemata</taxon>
        <taxon>Brachyura</taxon>
        <taxon>Eubrachyura</taxon>
        <taxon>Portunoidea</taxon>
        <taxon>Portunidae</taxon>
        <taxon>Portuninae</taxon>
        <taxon>Portunus</taxon>
    </lineage>
</organism>
<sequence>MKLVHFTSKKKIDGPPDDGDDDELIKDLFTGLATLAFFVADFVGGGVCKLDDAFSSVDVVTLGVASSLLGSGVAVSLGAVFSLAINGQFLGEAAISPLFCPVDLLEDFGALFLDVLVFFVFFDSFAFFFFFGDGIKSLPSEASDSASSSQPKPSKSSESLSAGQEFCQLRWRVKAALSQHNLLQQVVALDQSTLD</sequence>
<dbReference type="EMBL" id="VSRR010001047">
    <property type="protein sequence ID" value="MPC22042.1"/>
    <property type="molecule type" value="Genomic_DNA"/>
</dbReference>
<feature type="region of interest" description="Disordered" evidence="1">
    <location>
        <begin position="142"/>
        <end position="161"/>
    </location>
</feature>
<evidence type="ECO:0000256" key="2">
    <source>
        <dbReference type="SAM" id="Phobius"/>
    </source>
</evidence>
<keyword evidence="2" id="KW-0472">Membrane</keyword>
<dbReference type="AlphaFoldDB" id="A0A5B7DKB1"/>
<evidence type="ECO:0000256" key="1">
    <source>
        <dbReference type="SAM" id="MobiDB-lite"/>
    </source>
</evidence>
<keyword evidence="4" id="KW-1185">Reference proteome</keyword>
<proteinExistence type="predicted"/>
<evidence type="ECO:0000313" key="4">
    <source>
        <dbReference type="Proteomes" id="UP000324222"/>
    </source>
</evidence>
<feature type="transmembrane region" description="Helical" evidence="2">
    <location>
        <begin position="59"/>
        <end position="85"/>
    </location>
</feature>